<proteinExistence type="predicted"/>
<comment type="caution">
    <text evidence="1">The sequence shown here is derived from an EMBL/GenBank/DDBJ whole genome shotgun (WGS) entry which is preliminary data.</text>
</comment>
<reference evidence="1 2" key="1">
    <citation type="submission" date="2024-09" db="EMBL/GenBank/DDBJ databases">
        <title>Chromosome-scale assembly of Riccia sorocarpa.</title>
        <authorList>
            <person name="Paukszto L."/>
        </authorList>
    </citation>
    <scope>NUCLEOTIDE SEQUENCE [LARGE SCALE GENOMIC DNA]</scope>
    <source>
        <strain evidence="1">LP-2024</strain>
        <tissue evidence="1">Aerial parts of the thallus</tissue>
    </source>
</reference>
<keyword evidence="2" id="KW-1185">Reference proteome</keyword>
<name>A0ABD3HEP2_9MARC</name>
<dbReference type="Proteomes" id="UP001633002">
    <property type="component" value="Unassembled WGS sequence"/>
</dbReference>
<evidence type="ECO:0000313" key="1">
    <source>
        <dbReference type="EMBL" id="KAL3690017.1"/>
    </source>
</evidence>
<protein>
    <submittedName>
        <fullName evidence="1">Uncharacterized protein</fullName>
    </submittedName>
</protein>
<dbReference type="EMBL" id="JBJQOH010000004">
    <property type="protein sequence ID" value="KAL3690017.1"/>
    <property type="molecule type" value="Genomic_DNA"/>
</dbReference>
<sequence>MNRWKPWKPKGAVAVLFGKKQVGRKISCPQEHFLNMGRIKTTSTTRKSAHNGGLESSSAVGNLSIGSRWEDSKGELTDTSEEQPEGELTYRPVDIITYRVGQGKKVRAKREIFPKGSRELAQLKWKNGCAFLEASNGQIRDMLTRDSGEVADKLRKWSGIAELEIPDSTSFGPDEMVQKMQQKQVEDTYHVFWSCPKAQRTWKSVEKLVELVTKHGRRGRPKCNHILLAKQPPK</sequence>
<gene>
    <name evidence="1" type="ORF">R1sor_016326</name>
</gene>
<evidence type="ECO:0000313" key="2">
    <source>
        <dbReference type="Proteomes" id="UP001633002"/>
    </source>
</evidence>
<organism evidence="1 2">
    <name type="scientific">Riccia sorocarpa</name>
    <dbReference type="NCBI Taxonomy" id="122646"/>
    <lineage>
        <taxon>Eukaryota</taxon>
        <taxon>Viridiplantae</taxon>
        <taxon>Streptophyta</taxon>
        <taxon>Embryophyta</taxon>
        <taxon>Marchantiophyta</taxon>
        <taxon>Marchantiopsida</taxon>
        <taxon>Marchantiidae</taxon>
        <taxon>Marchantiales</taxon>
        <taxon>Ricciaceae</taxon>
        <taxon>Riccia</taxon>
    </lineage>
</organism>
<dbReference type="AlphaFoldDB" id="A0ABD3HEP2"/>
<accession>A0ABD3HEP2</accession>